<dbReference type="RefSeq" id="WP_382379553.1">
    <property type="nucleotide sequence ID" value="NZ_JBHRZI010000046.1"/>
</dbReference>
<dbReference type="InterPro" id="IPR025359">
    <property type="entry name" value="SduA_C"/>
</dbReference>
<accession>A0ABV8C7I9</accession>
<evidence type="ECO:0000313" key="3">
    <source>
        <dbReference type="Proteomes" id="UP001595690"/>
    </source>
</evidence>
<dbReference type="Pfam" id="PF14082">
    <property type="entry name" value="SduA_C"/>
    <property type="match status" value="1"/>
</dbReference>
<reference evidence="3" key="1">
    <citation type="journal article" date="2019" name="Int. J. Syst. Evol. Microbiol.">
        <title>The Global Catalogue of Microorganisms (GCM) 10K type strain sequencing project: providing services to taxonomists for standard genome sequencing and annotation.</title>
        <authorList>
            <consortium name="The Broad Institute Genomics Platform"/>
            <consortium name="The Broad Institute Genome Sequencing Center for Infectious Disease"/>
            <person name="Wu L."/>
            <person name="Ma J."/>
        </authorList>
    </citation>
    <scope>NUCLEOTIDE SEQUENCE [LARGE SCALE GENOMIC DNA]</scope>
    <source>
        <strain evidence="3">CGMCC 4.7405</strain>
    </source>
</reference>
<dbReference type="Proteomes" id="UP001595690">
    <property type="component" value="Unassembled WGS sequence"/>
</dbReference>
<protein>
    <submittedName>
        <fullName evidence="2">Shedu anti-phage system protein SduA domain-containing protein</fullName>
    </submittedName>
</protein>
<organism evidence="2 3">
    <name type="scientific">Lentzea rhizosphaerae</name>
    <dbReference type="NCBI Taxonomy" id="2041025"/>
    <lineage>
        <taxon>Bacteria</taxon>
        <taxon>Bacillati</taxon>
        <taxon>Actinomycetota</taxon>
        <taxon>Actinomycetes</taxon>
        <taxon>Pseudonocardiales</taxon>
        <taxon>Pseudonocardiaceae</taxon>
        <taxon>Lentzea</taxon>
    </lineage>
</organism>
<dbReference type="EMBL" id="JBHRZI010000046">
    <property type="protein sequence ID" value="MFC3898061.1"/>
    <property type="molecule type" value="Genomic_DNA"/>
</dbReference>
<comment type="caution">
    <text evidence="2">The sequence shown here is derived from an EMBL/GenBank/DDBJ whole genome shotgun (WGS) entry which is preliminary data.</text>
</comment>
<sequence length="411" mass="46175">MAIRSDWTLEIMLEQARDACDDSDARDSIVDALTHMNSGKSGRRGGRHLVELMQAALDLAERTEDESVVQRLRDGIDYAEGRKFKRDMEDRYPLFRDKRSDLNLSFLGTMLQTTVEYSRKICEEFLQEHPSATGDEVVNHLRSLELDIPFMDAPAERPGRYRLVRGRAESAAWITAVLADRIDVEDVDEAARKIVTNPAALAALAADEGGEVLIQAMELKRRHSGLTNLRAVIEDPDSSEHDIHRALRDQLWIFGGRFVGEARHRRLVPGDELDIPLLRPDGTLCVVELKRANERVVKRHRGAWVATADVHAGVSQALNYLCALDENRNEVVAEFAIDARRANAIVLIGHPQFQPDVPEATVNEALRIQNAHLTRVEVLTYKELLDAAERSLLLDDQTLKRNSTTSPSTIT</sequence>
<feature type="domain" description="Shedu protein SduA C-terminal" evidence="1">
    <location>
        <begin position="237"/>
        <end position="385"/>
    </location>
</feature>
<keyword evidence="3" id="KW-1185">Reference proteome</keyword>
<name>A0ABV8C7I9_9PSEU</name>
<evidence type="ECO:0000259" key="1">
    <source>
        <dbReference type="Pfam" id="PF14082"/>
    </source>
</evidence>
<gene>
    <name evidence="2" type="ORF">ACFOWZ_41895</name>
</gene>
<evidence type="ECO:0000313" key="2">
    <source>
        <dbReference type="EMBL" id="MFC3898061.1"/>
    </source>
</evidence>
<proteinExistence type="predicted"/>